<gene>
    <name evidence="2" type="ORF">PBIL07802_LOCUS23166</name>
    <name evidence="3" type="ORF">PBIL07802_LOCUS23168</name>
</gene>
<feature type="region of interest" description="Disordered" evidence="1">
    <location>
        <begin position="27"/>
        <end position="51"/>
    </location>
</feature>
<feature type="region of interest" description="Disordered" evidence="1">
    <location>
        <begin position="111"/>
        <end position="149"/>
    </location>
</feature>
<name>A0A7S3DKJ6_9EUKA</name>
<evidence type="ECO:0000313" key="2">
    <source>
        <dbReference type="EMBL" id="CAE0260877.1"/>
    </source>
</evidence>
<dbReference type="EMBL" id="HBIB01035743">
    <property type="protein sequence ID" value="CAE0260879.1"/>
    <property type="molecule type" value="Transcribed_RNA"/>
</dbReference>
<protein>
    <submittedName>
        <fullName evidence="2">Uncharacterized protein</fullName>
    </submittedName>
</protein>
<evidence type="ECO:0000256" key="1">
    <source>
        <dbReference type="SAM" id="MobiDB-lite"/>
    </source>
</evidence>
<evidence type="ECO:0000313" key="3">
    <source>
        <dbReference type="EMBL" id="CAE0260879.1"/>
    </source>
</evidence>
<sequence length="149" mass="16300">MSLNVLKGPTSITRENKESAESFLAQLKSQSGGAPSANQLQLVQAASREDETSARDFLAQLKSVKSDVNALQAFDRFANDKQIFGIATNKAAKMDEGEARRQIMELTELNKLNTPSVGDLPPLRDRSSGTGPMKRNSREDRPVQILAKL</sequence>
<organism evidence="2">
    <name type="scientific">Palpitomonas bilix</name>
    <dbReference type="NCBI Taxonomy" id="652834"/>
    <lineage>
        <taxon>Eukaryota</taxon>
        <taxon>Eukaryota incertae sedis</taxon>
    </lineage>
</organism>
<reference evidence="2" key="1">
    <citation type="submission" date="2021-01" db="EMBL/GenBank/DDBJ databases">
        <authorList>
            <person name="Corre E."/>
            <person name="Pelletier E."/>
            <person name="Niang G."/>
            <person name="Scheremetjew M."/>
            <person name="Finn R."/>
            <person name="Kale V."/>
            <person name="Holt S."/>
            <person name="Cochrane G."/>
            <person name="Meng A."/>
            <person name="Brown T."/>
            <person name="Cohen L."/>
        </authorList>
    </citation>
    <scope>NUCLEOTIDE SEQUENCE</scope>
    <source>
        <strain evidence="2">NIES-2562</strain>
    </source>
</reference>
<proteinExistence type="predicted"/>
<dbReference type="EMBL" id="HBIB01035741">
    <property type="protein sequence ID" value="CAE0260877.1"/>
    <property type="molecule type" value="Transcribed_RNA"/>
</dbReference>
<feature type="compositionally biased region" description="Polar residues" evidence="1">
    <location>
        <begin position="27"/>
        <end position="44"/>
    </location>
</feature>
<accession>A0A7S3DKJ6</accession>
<dbReference type="AlphaFoldDB" id="A0A7S3DKJ6"/>